<reference evidence="2 3" key="1">
    <citation type="submission" date="2016-10" db="EMBL/GenBank/DDBJ databases">
        <title>Complete genome sequences of three Cupriavidus strains isolated from various Malaysian environments.</title>
        <authorList>
            <person name="Abdullah A.A.-A."/>
            <person name="Shafie N.A.H."/>
            <person name="Lau N.S."/>
        </authorList>
    </citation>
    <scope>NUCLEOTIDE SEQUENCE [LARGE SCALE GENOMIC DNA]</scope>
    <source>
        <strain evidence="2 3">USMAA1020</strain>
    </source>
</reference>
<protein>
    <recommendedName>
        <fullName evidence="4">Lipoprotein</fullName>
    </recommendedName>
</protein>
<keyword evidence="1" id="KW-0732">Signal</keyword>
<feature type="signal peptide" evidence="1">
    <location>
        <begin position="1"/>
        <end position="28"/>
    </location>
</feature>
<gene>
    <name evidence="2" type="ORF">BKK80_04705</name>
</gene>
<dbReference type="PROSITE" id="PS51318">
    <property type="entry name" value="TAT"/>
    <property type="match status" value="1"/>
</dbReference>
<evidence type="ECO:0000313" key="2">
    <source>
        <dbReference type="EMBL" id="AOZ05202.1"/>
    </source>
</evidence>
<proteinExistence type="predicted"/>
<dbReference type="EMBL" id="CP017754">
    <property type="protein sequence ID" value="AOZ05202.1"/>
    <property type="molecule type" value="Genomic_DNA"/>
</dbReference>
<name>A0ABM6F1D4_9BURK</name>
<evidence type="ECO:0000313" key="3">
    <source>
        <dbReference type="Proteomes" id="UP000177515"/>
    </source>
</evidence>
<dbReference type="Proteomes" id="UP000177515">
    <property type="component" value="Chromosome 1"/>
</dbReference>
<evidence type="ECO:0000256" key="1">
    <source>
        <dbReference type="SAM" id="SignalP"/>
    </source>
</evidence>
<organism evidence="2 3">
    <name type="scientific">Cupriavidus malaysiensis</name>
    <dbReference type="NCBI Taxonomy" id="367825"/>
    <lineage>
        <taxon>Bacteria</taxon>
        <taxon>Pseudomonadati</taxon>
        <taxon>Pseudomonadota</taxon>
        <taxon>Betaproteobacteria</taxon>
        <taxon>Burkholderiales</taxon>
        <taxon>Burkholderiaceae</taxon>
        <taxon>Cupriavidus</taxon>
    </lineage>
</organism>
<dbReference type="RefSeq" id="WP_071011192.1">
    <property type="nucleotide sequence ID" value="NZ_CP017754.1"/>
</dbReference>
<dbReference type="InterPro" id="IPR006311">
    <property type="entry name" value="TAT_signal"/>
</dbReference>
<feature type="chain" id="PRO_5045665774" description="Lipoprotein" evidence="1">
    <location>
        <begin position="29"/>
        <end position="141"/>
    </location>
</feature>
<sequence>MNARDLGRIGLLAAALAAAAGASLPAQAHGWYGRGRVGVGVYVGPGFYPYPYPYYYPGYYYPPAVVAEPSAPPQYIEQGDVDPAGIPPAAAGGAPDQGPSYWYHCSKPEGYYPYIKACPGGWQQVPAQPPSSRADGAPPPA</sequence>
<evidence type="ECO:0008006" key="4">
    <source>
        <dbReference type="Google" id="ProtNLM"/>
    </source>
</evidence>
<accession>A0ABM6F1D4</accession>
<keyword evidence="3" id="KW-1185">Reference proteome</keyword>